<organism evidence="1">
    <name type="scientific">freshwater metagenome</name>
    <dbReference type="NCBI Taxonomy" id="449393"/>
    <lineage>
        <taxon>unclassified sequences</taxon>
        <taxon>metagenomes</taxon>
        <taxon>ecological metagenomes</taxon>
    </lineage>
</organism>
<dbReference type="EMBL" id="CAFBLP010000037">
    <property type="protein sequence ID" value="CAB4881670.1"/>
    <property type="molecule type" value="Genomic_DNA"/>
</dbReference>
<name>A0A6J7EKM4_9ZZZZ</name>
<protein>
    <submittedName>
        <fullName evidence="1">Unannotated protein</fullName>
    </submittedName>
</protein>
<evidence type="ECO:0000313" key="1">
    <source>
        <dbReference type="EMBL" id="CAB4881670.1"/>
    </source>
</evidence>
<reference evidence="1" key="1">
    <citation type="submission" date="2020-05" db="EMBL/GenBank/DDBJ databases">
        <authorList>
            <person name="Chiriac C."/>
            <person name="Salcher M."/>
            <person name="Ghai R."/>
            <person name="Kavagutti S V."/>
        </authorList>
    </citation>
    <scope>NUCLEOTIDE SEQUENCE</scope>
</reference>
<dbReference type="AlphaFoldDB" id="A0A6J7EKM4"/>
<gene>
    <name evidence="1" type="ORF">UFOPK3376_01594</name>
</gene>
<sequence>MFRVRFVQQRAEFPEPIDVKSDSGLIVLVECEKPIGNLRLQLDLAPGHSVYDISETRAKQSELG</sequence>
<accession>A0A6J7EKM4</accession>
<proteinExistence type="predicted"/>